<dbReference type="NCBIfam" id="TIGR00801">
    <property type="entry name" value="ncs2"/>
    <property type="match status" value="1"/>
</dbReference>
<accession>A0A9W4XGZ8</accession>
<gene>
    <name evidence="8" type="ORF">PDIGIT_LOCUS4348</name>
</gene>
<keyword evidence="5 7" id="KW-1133">Transmembrane helix</keyword>
<evidence type="ECO:0000256" key="4">
    <source>
        <dbReference type="ARBA" id="ARBA00022692"/>
    </source>
</evidence>
<dbReference type="Pfam" id="PF00860">
    <property type="entry name" value="Xan_ur_permease"/>
    <property type="match status" value="1"/>
</dbReference>
<feature type="transmembrane region" description="Helical" evidence="7">
    <location>
        <begin position="495"/>
        <end position="514"/>
    </location>
</feature>
<name>A0A9W4XGZ8_9PLEO</name>
<keyword evidence="6 7" id="KW-0472">Membrane</keyword>
<comment type="caution">
    <text evidence="8">The sequence shown here is derived from an EMBL/GenBank/DDBJ whole genome shotgun (WGS) entry which is preliminary data.</text>
</comment>
<keyword evidence="4 7" id="KW-0812">Transmembrane</keyword>
<feature type="transmembrane region" description="Helical" evidence="7">
    <location>
        <begin position="534"/>
        <end position="556"/>
    </location>
</feature>
<evidence type="ECO:0000256" key="3">
    <source>
        <dbReference type="ARBA" id="ARBA00022448"/>
    </source>
</evidence>
<feature type="transmembrane region" description="Helical" evidence="7">
    <location>
        <begin position="227"/>
        <end position="246"/>
    </location>
</feature>
<dbReference type="Proteomes" id="UP001152607">
    <property type="component" value="Unassembled WGS sequence"/>
</dbReference>
<evidence type="ECO:0000256" key="7">
    <source>
        <dbReference type="SAM" id="Phobius"/>
    </source>
</evidence>
<keyword evidence="3" id="KW-0813">Transport</keyword>
<organism evidence="8 9">
    <name type="scientific">Periconia digitata</name>
    <dbReference type="NCBI Taxonomy" id="1303443"/>
    <lineage>
        <taxon>Eukaryota</taxon>
        <taxon>Fungi</taxon>
        <taxon>Dikarya</taxon>
        <taxon>Ascomycota</taxon>
        <taxon>Pezizomycotina</taxon>
        <taxon>Dothideomycetes</taxon>
        <taxon>Pleosporomycetidae</taxon>
        <taxon>Pleosporales</taxon>
        <taxon>Massarineae</taxon>
        <taxon>Periconiaceae</taxon>
        <taxon>Periconia</taxon>
    </lineage>
</organism>
<evidence type="ECO:0000256" key="6">
    <source>
        <dbReference type="ARBA" id="ARBA00023136"/>
    </source>
</evidence>
<dbReference type="InterPro" id="IPR006042">
    <property type="entry name" value="Xan_ur_permease"/>
</dbReference>
<evidence type="ECO:0000256" key="1">
    <source>
        <dbReference type="ARBA" id="ARBA00004141"/>
    </source>
</evidence>
<protein>
    <recommendedName>
        <fullName evidence="10">Purine permease</fullName>
    </recommendedName>
</protein>
<feature type="transmembrane region" description="Helical" evidence="7">
    <location>
        <begin position="284"/>
        <end position="302"/>
    </location>
</feature>
<proteinExistence type="inferred from homology"/>
<evidence type="ECO:0000256" key="5">
    <source>
        <dbReference type="ARBA" id="ARBA00022989"/>
    </source>
</evidence>
<evidence type="ECO:0000313" key="8">
    <source>
        <dbReference type="EMBL" id="CAI6330961.1"/>
    </source>
</evidence>
<feature type="transmembrane region" description="Helical" evidence="7">
    <location>
        <begin position="83"/>
        <end position="104"/>
    </location>
</feature>
<evidence type="ECO:0000256" key="2">
    <source>
        <dbReference type="ARBA" id="ARBA00008821"/>
    </source>
</evidence>
<feature type="transmembrane region" description="Helical" evidence="7">
    <location>
        <begin position="124"/>
        <end position="144"/>
    </location>
</feature>
<comment type="subcellular location">
    <subcellularLocation>
        <location evidence="1">Membrane</location>
        <topology evidence="1">Multi-pass membrane protein</topology>
    </subcellularLocation>
</comment>
<evidence type="ECO:0008006" key="10">
    <source>
        <dbReference type="Google" id="ProtNLM"/>
    </source>
</evidence>
<dbReference type="OrthoDB" id="1641903at2759"/>
<reference evidence="8" key="1">
    <citation type="submission" date="2023-01" db="EMBL/GenBank/DDBJ databases">
        <authorList>
            <person name="Van Ghelder C."/>
            <person name="Rancurel C."/>
        </authorList>
    </citation>
    <scope>NUCLEOTIDE SEQUENCE</scope>
    <source>
        <strain evidence="8">CNCM I-4278</strain>
    </source>
</reference>
<evidence type="ECO:0000313" key="9">
    <source>
        <dbReference type="Proteomes" id="UP001152607"/>
    </source>
</evidence>
<dbReference type="GO" id="GO:0005886">
    <property type="term" value="C:plasma membrane"/>
    <property type="evidence" value="ECO:0007669"/>
    <property type="project" value="TreeGrafter"/>
</dbReference>
<feature type="transmembrane region" description="Helical" evidence="7">
    <location>
        <begin position="349"/>
        <end position="371"/>
    </location>
</feature>
<feature type="transmembrane region" description="Helical" evidence="7">
    <location>
        <begin position="198"/>
        <end position="220"/>
    </location>
</feature>
<comment type="similarity">
    <text evidence="2">Belongs to the nucleobase:cation symporter-2 (NCS2) (TC 2.A.40) family.</text>
</comment>
<feature type="transmembrane region" description="Helical" evidence="7">
    <location>
        <begin position="470"/>
        <end position="488"/>
    </location>
</feature>
<feature type="transmembrane region" description="Helical" evidence="7">
    <location>
        <begin position="438"/>
        <end position="458"/>
    </location>
</feature>
<dbReference type="AlphaFoldDB" id="A0A9W4XGZ8"/>
<dbReference type="EMBL" id="CAOQHR010000002">
    <property type="protein sequence ID" value="CAI6330961.1"/>
    <property type="molecule type" value="Genomic_DNA"/>
</dbReference>
<dbReference type="GO" id="GO:0000324">
    <property type="term" value="C:fungal-type vacuole"/>
    <property type="evidence" value="ECO:0007669"/>
    <property type="project" value="TreeGrafter"/>
</dbReference>
<dbReference type="GO" id="GO:0042907">
    <property type="term" value="F:xanthine transmembrane transporter activity"/>
    <property type="evidence" value="ECO:0007669"/>
    <property type="project" value="TreeGrafter"/>
</dbReference>
<keyword evidence="9" id="KW-1185">Reference proteome</keyword>
<feature type="transmembrane region" description="Helical" evidence="7">
    <location>
        <begin position="151"/>
        <end position="172"/>
    </location>
</feature>
<dbReference type="PROSITE" id="PS01116">
    <property type="entry name" value="XANTH_URACIL_PERMASE"/>
    <property type="match status" value="1"/>
</dbReference>
<sequence>MTSADAGVLQKSIEPNTYSPSVSKGTVSTRWGETLAELKYTFTTKDGWIGDYDYLYLITPNIWPLNKKYRDYQAPFYGLNDRVPVLLTILLGLQHALCMIGSIVSPPLAIASGAFNLDPAMTEYLVSTAFITTGLATALQVTRVHIMKTPFFIGTGLLSVVGPTFDILPIVFNYAALRYKSGTCPSLEDGTQGPCPEAWGACLGTMLCCVWIQIGMAFVPPKILNRLFPKLITGSLLTLIGVYLVGNGLQNWGGSSNCHGGEGFYELCPNISAPKPLPWGDPKLIGLGFSVFATIVLVESIGAPLMRSASVIIGLAVGCIVSGATGYWSTEQLNRAPSGTFLWVHTFKLSVDGALVLPMIIMFACQAVSCIPDILATAELSSVPIEGTDFNSRIQGGILCDGLGSFFSALGTGPPMVSQAGNNGVIVLTGCASRRAGWCASAFLILMGIIAKFGAVFASMPPSVLGGMQVFLYSTIAVAGIRVLALIAWTRRDRFILTVALGIGFMDICQPDWFKSILDYSGPNVNLVGFEQGINLAVETPFVVAAIVGVFLNGVLPRDRGGMPTVGSYGDEHRHPVIGERKD</sequence>
<dbReference type="InterPro" id="IPR006043">
    <property type="entry name" value="NCS2"/>
</dbReference>
<feature type="transmembrane region" description="Helical" evidence="7">
    <location>
        <begin position="309"/>
        <end position="329"/>
    </location>
</feature>
<dbReference type="PANTHER" id="PTHR42810">
    <property type="entry name" value="PURINE PERMEASE C1399.01C-RELATED"/>
    <property type="match status" value="1"/>
</dbReference>
<dbReference type="PANTHER" id="PTHR42810:SF2">
    <property type="entry name" value="PURINE PERMEASE C1399.01C-RELATED"/>
    <property type="match status" value="1"/>
</dbReference>